<comment type="similarity">
    <text evidence="1">Belongs to the ABC transporter superfamily.</text>
</comment>
<dbReference type="PROSITE" id="PS50893">
    <property type="entry name" value="ABC_TRANSPORTER_2"/>
    <property type="match status" value="1"/>
</dbReference>
<proteinExistence type="inferred from homology"/>
<gene>
    <name evidence="6" type="ORF">AGRA3207_003482</name>
</gene>
<dbReference type="PROSITE" id="PS00211">
    <property type="entry name" value="ABC_TRANSPORTER_1"/>
    <property type="match status" value="1"/>
</dbReference>
<keyword evidence="4 6" id="KW-0067">ATP-binding</keyword>
<keyword evidence="3" id="KW-0547">Nucleotide-binding</keyword>
<evidence type="ECO:0000313" key="6">
    <source>
        <dbReference type="EMBL" id="QXJ26574.1"/>
    </source>
</evidence>
<evidence type="ECO:0000259" key="5">
    <source>
        <dbReference type="PROSITE" id="PS50893"/>
    </source>
</evidence>
<dbReference type="InterPro" id="IPR003439">
    <property type="entry name" value="ABC_transporter-like_ATP-bd"/>
</dbReference>
<organism evidence="6 7">
    <name type="scientific">Actinomadura graeca</name>
    <dbReference type="NCBI Taxonomy" id="2750812"/>
    <lineage>
        <taxon>Bacteria</taxon>
        <taxon>Bacillati</taxon>
        <taxon>Actinomycetota</taxon>
        <taxon>Actinomycetes</taxon>
        <taxon>Streptosporangiales</taxon>
        <taxon>Thermomonosporaceae</taxon>
        <taxon>Actinomadura</taxon>
    </lineage>
</organism>
<dbReference type="SMART" id="SM00382">
    <property type="entry name" value="AAA"/>
    <property type="match status" value="1"/>
</dbReference>
<feature type="domain" description="ABC transporter" evidence="5">
    <location>
        <begin position="2"/>
        <end position="205"/>
    </location>
</feature>
<dbReference type="GO" id="GO:0005524">
    <property type="term" value="F:ATP binding"/>
    <property type="evidence" value="ECO:0007669"/>
    <property type="project" value="UniProtKB-KW"/>
</dbReference>
<evidence type="ECO:0000313" key="7">
    <source>
        <dbReference type="Proteomes" id="UP001049518"/>
    </source>
</evidence>
<dbReference type="Gene3D" id="3.40.50.300">
    <property type="entry name" value="P-loop containing nucleotide triphosphate hydrolases"/>
    <property type="match status" value="1"/>
</dbReference>
<dbReference type="Proteomes" id="UP001049518">
    <property type="component" value="Chromosome"/>
</dbReference>
<dbReference type="InterPro" id="IPR017871">
    <property type="entry name" value="ABC_transporter-like_CS"/>
</dbReference>
<protein>
    <submittedName>
        <fullName evidence="6">ATP-binding cassette domain-containing protein</fullName>
    </submittedName>
</protein>
<evidence type="ECO:0000256" key="2">
    <source>
        <dbReference type="ARBA" id="ARBA00022448"/>
    </source>
</evidence>
<evidence type="ECO:0000256" key="4">
    <source>
        <dbReference type="ARBA" id="ARBA00022840"/>
    </source>
</evidence>
<keyword evidence="7" id="KW-1185">Reference proteome</keyword>
<name>A0ABX8R8E6_9ACTN</name>
<dbReference type="EMBL" id="CP059572">
    <property type="protein sequence ID" value="QXJ26574.1"/>
    <property type="molecule type" value="Genomic_DNA"/>
</dbReference>
<keyword evidence="2" id="KW-0813">Transport</keyword>
<evidence type="ECO:0000256" key="3">
    <source>
        <dbReference type="ARBA" id="ARBA00022741"/>
    </source>
</evidence>
<sequence>MVGLLGSNGAGKTTLMRILVGVVRPSGGRASLGGRDITDRRRRRDLQRVLGYLPQDLALYPELTAQEFVEYIGLLKGLPSRRRREEARRLLDLVGLAPFADRRVRALSGGMCRRVGIAQALLGDPELLIVDEPTAGLDPEERIRFRSLLAELGGDRTVLLSTHILEDVAQTCPQLVVLDHGRVLFQGLTADLLETVRGRVFLVPADGLEPPGSLVLGTVAAAYGQAKRVVTSAPGESAEPVPVSLEDAYAYLLHSSRTGQRAGSGIR</sequence>
<dbReference type="SUPFAM" id="SSF52540">
    <property type="entry name" value="P-loop containing nucleoside triphosphate hydrolases"/>
    <property type="match status" value="1"/>
</dbReference>
<dbReference type="PANTHER" id="PTHR43335:SF2">
    <property type="entry name" value="ABC TRANSPORTER, ATP-BINDING PROTEIN"/>
    <property type="match status" value="1"/>
</dbReference>
<dbReference type="InterPro" id="IPR003593">
    <property type="entry name" value="AAA+_ATPase"/>
</dbReference>
<accession>A0ABX8R8E6</accession>
<dbReference type="Pfam" id="PF00005">
    <property type="entry name" value="ABC_tran"/>
    <property type="match status" value="1"/>
</dbReference>
<dbReference type="PANTHER" id="PTHR43335">
    <property type="entry name" value="ABC TRANSPORTER, ATP-BINDING PROTEIN"/>
    <property type="match status" value="1"/>
</dbReference>
<reference evidence="6" key="1">
    <citation type="submission" date="2020-07" db="EMBL/GenBank/DDBJ databases">
        <authorList>
            <person name="Tarantini F.S."/>
            <person name="Hong K.W."/>
            <person name="Chan K.G."/>
        </authorList>
    </citation>
    <scope>NUCLEOTIDE SEQUENCE</scope>
    <source>
        <strain evidence="6">32-07</strain>
    </source>
</reference>
<evidence type="ECO:0000256" key="1">
    <source>
        <dbReference type="ARBA" id="ARBA00005417"/>
    </source>
</evidence>
<dbReference type="InterPro" id="IPR027417">
    <property type="entry name" value="P-loop_NTPase"/>
</dbReference>